<protein>
    <submittedName>
        <fullName evidence="1">Uncharacterized protein</fullName>
    </submittedName>
</protein>
<evidence type="ECO:0000313" key="1">
    <source>
        <dbReference type="EMBL" id="KAK0639003.1"/>
    </source>
</evidence>
<keyword evidence="2" id="KW-1185">Reference proteome</keyword>
<dbReference type="Proteomes" id="UP001174936">
    <property type="component" value="Unassembled WGS sequence"/>
</dbReference>
<accession>A0AA39XRQ1</accession>
<name>A0AA39XRQ1_9PEZI</name>
<dbReference type="EMBL" id="JAULSV010000007">
    <property type="protein sequence ID" value="KAK0639003.1"/>
    <property type="molecule type" value="Genomic_DNA"/>
</dbReference>
<dbReference type="AlphaFoldDB" id="A0AA39XRQ1"/>
<organism evidence="1 2">
    <name type="scientific">Cercophora newfieldiana</name>
    <dbReference type="NCBI Taxonomy" id="92897"/>
    <lineage>
        <taxon>Eukaryota</taxon>
        <taxon>Fungi</taxon>
        <taxon>Dikarya</taxon>
        <taxon>Ascomycota</taxon>
        <taxon>Pezizomycotina</taxon>
        <taxon>Sordariomycetes</taxon>
        <taxon>Sordariomycetidae</taxon>
        <taxon>Sordariales</taxon>
        <taxon>Lasiosphaeriaceae</taxon>
        <taxon>Cercophora</taxon>
    </lineage>
</organism>
<comment type="caution">
    <text evidence="1">The sequence shown here is derived from an EMBL/GenBank/DDBJ whole genome shotgun (WGS) entry which is preliminary data.</text>
</comment>
<reference evidence="1" key="1">
    <citation type="submission" date="2023-06" db="EMBL/GenBank/DDBJ databases">
        <title>Genome-scale phylogeny and comparative genomics of the fungal order Sordariales.</title>
        <authorList>
            <consortium name="Lawrence Berkeley National Laboratory"/>
            <person name="Hensen N."/>
            <person name="Bonometti L."/>
            <person name="Westerberg I."/>
            <person name="Brannstrom I.O."/>
            <person name="Guillou S."/>
            <person name="Cros-Aarteil S."/>
            <person name="Calhoun S."/>
            <person name="Haridas S."/>
            <person name="Kuo A."/>
            <person name="Mondo S."/>
            <person name="Pangilinan J."/>
            <person name="Riley R."/>
            <person name="Labutti K."/>
            <person name="Andreopoulos B."/>
            <person name="Lipzen A."/>
            <person name="Chen C."/>
            <person name="Yanf M."/>
            <person name="Daum C."/>
            <person name="Ng V."/>
            <person name="Clum A."/>
            <person name="Steindorff A."/>
            <person name="Ohm R."/>
            <person name="Martin F."/>
            <person name="Silar P."/>
            <person name="Natvig D."/>
            <person name="Lalanne C."/>
            <person name="Gautier V."/>
            <person name="Ament-Velasquez S.L."/>
            <person name="Kruys A."/>
            <person name="Hutchinson M.I."/>
            <person name="Powell A.J."/>
            <person name="Barry K."/>
            <person name="Miller A.N."/>
            <person name="Grigoriev I.V."/>
            <person name="Debuchy R."/>
            <person name="Gladieux P."/>
            <person name="Thoren M.H."/>
            <person name="Johannesson H."/>
        </authorList>
    </citation>
    <scope>NUCLEOTIDE SEQUENCE</scope>
    <source>
        <strain evidence="1">SMH2532-1</strain>
    </source>
</reference>
<evidence type="ECO:0000313" key="2">
    <source>
        <dbReference type="Proteomes" id="UP001174936"/>
    </source>
</evidence>
<proteinExistence type="predicted"/>
<gene>
    <name evidence="1" type="ORF">B0T16DRAFT_394809</name>
</gene>
<sequence>MKFRDVHGLYSKSTNVFIGWVTKTSNLIKKKTGLPPHPSDEVTGRELTDMVDLIYQKELNNVCERTVGDTTPRFTIQSNQSHLAFIPARSGTANVDGLPRWFSALHVDAKDTSPVRWTEAELVDFGIIANNTLSVATAMRMLFNQQVSLNAFQGMPATVFASMFKMAHSMVSDIAADVRACFPASAALTSIFALLYRSPRHRSSQKNS</sequence>